<dbReference type="PANTHER" id="PTHR23065:SF57">
    <property type="entry name" value="GROWTH ARREST-SPECIFIC PROTEIN 7"/>
    <property type="match status" value="1"/>
</dbReference>
<sequence length="156" mass="18670">MNFQENFKKYMKKCDHHISDLHKQLASHYALVEKAQKALTKQQRDLQMKTKQLEIKLSNKMEEDIKKSWKKSTQACDDLMCYVDLYNQAQSKWFEKMVTTTLELEIWKWRGWRFYLRLQPEEQPENTMASQIPWQSETILFLAASSPHSRQAPAQL</sequence>
<keyword evidence="2" id="KW-1185">Reference proteome</keyword>
<dbReference type="GO" id="GO:0005905">
    <property type="term" value="C:clathrin-coated pit"/>
    <property type="evidence" value="ECO:0007669"/>
    <property type="project" value="TreeGrafter"/>
</dbReference>
<protein>
    <submittedName>
        <fullName evidence="1">Growth arrest-specific protein 7</fullName>
    </submittedName>
</protein>
<dbReference type="EMBL" id="JAATJV010447162">
    <property type="protein sequence ID" value="MBZ3891316.1"/>
    <property type="molecule type" value="Genomic_DNA"/>
</dbReference>
<evidence type="ECO:0000313" key="1">
    <source>
        <dbReference type="EMBL" id="MBZ3891316.1"/>
    </source>
</evidence>
<dbReference type="Proteomes" id="UP001166674">
    <property type="component" value="Unassembled WGS sequence"/>
</dbReference>
<dbReference type="GO" id="GO:0048268">
    <property type="term" value="P:clathrin coat assembly"/>
    <property type="evidence" value="ECO:0007669"/>
    <property type="project" value="TreeGrafter"/>
</dbReference>
<name>A0AA41TAS5_SCICA</name>
<dbReference type="GO" id="GO:0048812">
    <property type="term" value="P:neuron projection morphogenesis"/>
    <property type="evidence" value="ECO:0007669"/>
    <property type="project" value="TreeGrafter"/>
</dbReference>
<dbReference type="GO" id="GO:0072583">
    <property type="term" value="P:clathrin-dependent endocytosis"/>
    <property type="evidence" value="ECO:0007669"/>
    <property type="project" value="TreeGrafter"/>
</dbReference>
<dbReference type="AlphaFoldDB" id="A0AA41TAS5"/>
<comment type="caution">
    <text evidence="1">The sequence shown here is derived from an EMBL/GenBank/DDBJ whole genome shotgun (WGS) entry which is preliminary data.</text>
</comment>
<organism evidence="1 2">
    <name type="scientific">Sciurus carolinensis</name>
    <name type="common">Eastern gray squirrel</name>
    <dbReference type="NCBI Taxonomy" id="30640"/>
    <lineage>
        <taxon>Eukaryota</taxon>
        <taxon>Metazoa</taxon>
        <taxon>Chordata</taxon>
        <taxon>Craniata</taxon>
        <taxon>Vertebrata</taxon>
        <taxon>Euteleostomi</taxon>
        <taxon>Mammalia</taxon>
        <taxon>Eutheria</taxon>
        <taxon>Euarchontoglires</taxon>
        <taxon>Glires</taxon>
        <taxon>Rodentia</taxon>
        <taxon>Sciuromorpha</taxon>
        <taxon>Sciuridae</taxon>
        <taxon>Sciurinae</taxon>
        <taxon>Sciurini</taxon>
        <taxon>Sciurus</taxon>
    </lineage>
</organism>
<dbReference type="InterPro" id="IPR027267">
    <property type="entry name" value="AH/BAR_dom_sf"/>
</dbReference>
<proteinExistence type="predicted"/>
<dbReference type="GO" id="GO:0005886">
    <property type="term" value="C:plasma membrane"/>
    <property type="evidence" value="ECO:0007669"/>
    <property type="project" value="TreeGrafter"/>
</dbReference>
<evidence type="ECO:0000313" key="2">
    <source>
        <dbReference type="Proteomes" id="UP001166674"/>
    </source>
</evidence>
<gene>
    <name evidence="1" type="ORF">SUZIE_212360</name>
</gene>
<dbReference type="Gene3D" id="1.20.1270.60">
    <property type="entry name" value="Arfaptin homology (AH) domain/BAR domain"/>
    <property type="match status" value="1"/>
</dbReference>
<accession>A0AA41TAS5</accession>
<dbReference type="SUPFAM" id="SSF103657">
    <property type="entry name" value="BAR/IMD domain-like"/>
    <property type="match status" value="1"/>
</dbReference>
<dbReference type="PANTHER" id="PTHR23065">
    <property type="entry name" value="PROLINE-SERINE-THREONINE PHOSPHATASE INTERACTING PROTEIN 1"/>
    <property type="match status" value="1"/>
</dbReference>
<reference evidence="1" key="1">
    <citation type="submission" date="2020-03" db="EMBL/GenBank/DDBJ databases">
        <title>Studies in the Genomics of Life Span.</title>
        <authorList>
            <person name="Glass D."/>
        </authorList>
    </citation>
    <scope>NUCLEOTIDE SEQUENCE</scope>
    <source>
        <strain evidence="1">SUZIE</strain>
        <tissue evidence="1">Muscle</tissue>
    </source>
</reference>
<dbReference type="GO" id="GO:0030136">
    <property type="term" value="C:clathrin-coated vesicle"/>
    <property type="evidence" value="ECO:0007669"/>
    <property type="project" value="TreeGrafter"/>
</dbReference>